<name>A0A813UCD2_ADIRI</name>
<dbReference type="Pfam" id="PF00611">
    <property type="entry name" value="FCH"/>
    <property type="match status" value="1"/>
</dbReference>
<dbReference type="GO" id="GO:0005768">
    <property type="term" value="C:endosome"/>
    <property type="evidence" value="ECO:0007669"/>
    <property type="project" value="TreeGrafter"/>
</dbReference>
<dbReference type="EMBL" id="CAJNOR010000158">
    <property type="protein sequence ID" value="CAF0821774.1"/>
    <property type="molecule type" value="Genomic_DNA"/>
</dbReference>
<keyword evidence="7" id="KW-0597">Phosphoprotein</keyword>
<keyword evidence="5" id="KW-1003">Cell membrane</keyword>
<evidence type="ECO:0000256" key="6">
    <source>
        <dbReference type="ARBA" id="ARBA00022490"/>
    </source>
</evidence>
<feature type="compositionally biased region" description="Polar residues" evidence="15">
    <location>
        <begin position="512"/>
        <end position="521"/>
    </location>
</feature>
<dbReference type="GO" id="GO:0005886">
    <property type="term" value="C:plasma membrane"/>
    <property type="evidence" value="ECO:0007669"/>
    <property type="project" value="UniProtKB-SubCell"/>
</dbReference>
<evidence type="ECO:0000259" key="17">
    <source>
        <dbReference type="PROSITE" id="PS51741"/>
    </source>
</evidence>
<dbReference type="Gene3D" id="1.20.1270.60">
    <property type="entry name" value="Arfaptin homology (AH) domain/BAR domain"/>
    <property type="match status" value="1"/>
</dbReference>
<evidence type="ECO:0000256" key="13">
    <source>
        <dbReference type="PROSITE-ProRule" id="PRU01077"/>
    </source>
</evidence>
<dbReference type="InterPro" id="IPR027267">
    <property type="entry name" value="AH/BAR_dom_sf"/>
</dbReference>
<feature type="domain" description="F-BAR" evidence="17">
    <location>
        <begin position="17"/>
        <end position="285"/>
    </location>
</feature>
<feature type="compositionally biased region" description="Polar residues" evidence="15">
    <location>
        <begin position="488"/>
        <end position="505"/>
    </location>
</feature>
<evidence type="ECO:0000256" key="11">
    <source>
        <dbReference type="ARBA" id="ARBA00064966"/>
    </source>
</evidence>
<evidence type="ECO:0000256" key="5">
    <source>
        <dbReference type="ARBA" id="ARBA00022475"/>
    </source>
</evidence>
<dbReference type="GO" id="GO:0097320">
    <property type="term" value="P:plasma membrane tubulation"/>
    <property type="evidence" value="ECO:0007669"/>
    <property type="project" value="TreeGrafter"/>
</dbReference>
<keyword evidence="8 13" id="KW-0175">Coiled coil</keyword>
<dbReference type="EMBL" id="CAJNOJ010000020">
    <property type="protein sequence ID" value="CAF0839311.1"/>
    <property type="molecule type" value="Genomic_DNA"/>
</dbReference>
<dbReference type="Proteomes" id="UP000663828">
    <property type="component" value="Unassembled WGS sequence"/>
</dbReference>
<keyword evidence="9" id="KW-0472">Membrane</keyword>
<evidence type="ECO:0000256" key="1">
    <source>
        <dbReference type="ARBA" id="ARBA00004184"/>
    </source>
</evidence>
<feature type="coiled-coil region" evidence="14">
    <location>
        <begin position="156"/>
        <end position="218"/>
    </location>
</feature>
<dbReference type="Pfam" id="PF00018">
    <property type="entry name" value="SH3_1"/>
    <property type="match status" value="1"/>
</dbReference>
<accession>A0A813UCD2</accession>
<dbReference type="GO" id="GO:0005543">
    <property type="term" value="F:phospholipid binding"/>
    <property type="evidence" value="ECO:0007669"/>
    <property type="project" value="TreeGrafter"/>
</dbReference>
<dbReference type="CDD" id="cd11843">
    <property type="entry name" value="SH3_PACSIN"/>
    <property type="match status" value="1"/>
</dbReference>
<feature type="compositionally biased region" description="Polar residues" evidence="15">
    <location>
        <begin position="534"/>
        <end position="557"/>
    </location>
</feature>
<comment type="caution">
    <text evidence="18">The sequence shown here is derived from an EMBL/GenBank/DDBJ whole genome shotgun (WGS) entry which is preliminary data.</text>
</comment>
<comment type="subunit">
    <text evidence="11">Homodimer. May form heterooligomers with other PACSINs. Interacts (via SH3 domain) with DNM1, SYNJ1 and WASL. Interacts with TRPV4.</text>
</comment>
<dbReference type="InterPro" id="IPR001060">
    <property type="entry name" value="FCH_dom"/>
</dbReference>
<dbReference type="InterPro" id="IPR001452">
    <property type="entry name" value="SH3_domain"/>
</dbReference>
<gene>
    <name evidence="19" type="ORF">EDS130_LOCUS6748</name>
    <name evidence="18" type="ORF">XAT740_LOCUS3998</name>
</gene>
<evidence type="ECO:0000256" key="3">
    <source>
        <dbReference type="ARBA" id="ARBA00004496"/>
    </source>
</evidence>
<dbReference type="SMART" id="SM00326">
    <property type="entry name" value="SH3"/>
    <property type="match status" value="1"/>
</dbReference>
<evidence type="ECO:0000256" key="7">
    <source>
        <dbReference type="ARBA" id="ARBA00022553"/>
    </source>
</evidence>
<evidence type="ECO:0000256" key="12">
    <source>
        <dbReference type="PROSITE-ProRule" id="PRU00192"/>
    </source>
</evidence>
<dbReference type="Gene3D" id="2.30.30.40">
    <property type="entry name" value="SH3 Domains"/>
    <property type="match status" value="1"/>
</dbReference>
<dbReference type="PANTHER" id="PTHR23065:SF11">
    <property type="entry name" value="SYNDAPIN, ISOFORM C"/>
    <property type="match status" value="1"/>
</dbReference>
<dbReference type="PANTHER" id="PTHR23065">
    <property type="entry name" value="PROLINE-SERINE-THREONINE PHOSPHATASE INTERACTING PROTEIN 1"/>
    <property type="match status" value="1"/>
</dbReference>
<feature type="compositionally biased region" description="Polar residues" evidence="15">
    <location>
        <begin position="455"/>
        <end position="464"/>
    </location>
</feature>
<dbReference type="FunFam" id="2.30.30.40:FF:000014">
    <property type="entry name" value="Kinase C and casein kinase substrate in neurons protein"/>
    <property type="match status" value="1"/>
</dbReference>
<evidence type="ECO:0000313" key="18">
    <source>
        <dbReference type="EMBL" id="CAF0821774.1"/>
    </source>
</evidence>
<evidence type="ECO:0000259" key="16">
    <source>
        <dbReference type="PROSITE" id="PS50002"/>
    </source>
</evidence>
<feature type="region of interest" description="Disordered" evidence="15">
    <location>
        <begin position="384"/>
        <end position="404"/>
    </location>
</feature>
<evidence type="ECO:0000313" key="20">
    <source>
        <dbReference type="Proteomes" id="UP000663828"/>
    </source>
</evidence>
<dbReference type="CDD" id="cd07655">
    <property type="entry name" value="F-BAR_PACSIN"/>
    <property type="match status" value="1"/>
</dbReference>
<dbReference type="PROSITE" id="PS51741">
    <property type="entry name" value="F_BAR"/>
    <property type="match status" value="1"/>
</dbReference>
<feature type="domain" description="SH3" evidence="16">
    <location>
        <begin position="558"/>
        <end position="616"/>
    </location>
</feature>
<evidence type="ECO:0000256" key="9">
    <source>
        <dbReference type="ARBA" id="ARBA00023136"/>
    </source>
</evidence>
<feature type="compositionally biased region" description="Basic and acidic residues" evidence="15">
    <location>
        <begin position="475"/>
        <end position="487"/>
    </location>
</feature>
<reference evidence="18" key="1">
    <citation type="submission" date="2021-02" db="EMBL/GenBank/DDBJ databases">
        <authorList>
            <person name="Nowell W R."/>
        </authorList>
    </citation>
    <scope>NUCLEOTIDE SEQUENCE</scope>
</reference>
<dbReference type="SMART" id="SM00055">
    <property type="entry name" value="FCH"/>
    <property type="match status" value="1"/>
</dbReference>
<evidence type="ECO:0000256" key="10">
    <source>
        <dbReference type="ARBA" id="ARBA00055545"/>
    </source>
</evidence>
<evidence type="ECO:0000256" key="4">
    <source>
        <dbReference type="ARBA" id="ARBA00022443"/>
    </source>
</evidence>
<dbReference type="PRINTS" id="PR00452">
    <property type="entry name" value="SH3DOMAIN"/>
</dbReference>
<dbReference type="PROSITE" id="PS50002">
    <property type="entry name" value="SH3"/>
    <property type="match status" value="1"/>
</dbReference>
<keyword evidence="4 12" id="KW-0728">SH3 domain</keyword>
<evidence type="ECO:0000256" key="8">
    <source>
        <dbReference type="ARBA" id="ARBA00023054"/>
    </source>
</evidence>
<protein>
    <submittedName>
        <fullName evidence="18">Uncharacterized protein</fullName>
    </submittedName>
</protein>
<dbReference type="InterPro" id="IPR036028">
    <property type="entry name" value="SH3-like_dom_sf"/>
</dbReference>
<dbReference type="OrthoDB" id="10255128at2759"/>
<proteinExistence type="predicted"/>
<evidence type="ECO:0000256" key="2">
    <source>
        <dbReference type="ARBA" id="ARBA00004236"/>
    </source>
</evidence>
<dbReference type="InterPro" id="IPR031160">
    <property type="entry name" value="F_BAR_dom"/>
</dbReference>
<keyword evidence="20" id="KW-1185">Reference proteome</keyword>
<sequence length="616" mass="70200">MDLGNGDKSNIDNDLYLPQTDSFWEIGKYNRVVKRCDDGNKLTTDLLSMINERAELEKSFSKMLKGWSKKWSDYVAKSPEFGSMTSAWKAIMNEADASAEVHQSVHDELENDVVPSIKAWQKAKYVKSMMHIKSTKDFDEDFKRAQKPWAKLYVKVDKYKREYHTATKNLKMAETQENNAKLDGAIPQDQRAKVAEKVERCRKEKEAAKCKYTEALQELNRSNPKYMDDMNEVFTRCQVFERDRLAKFREFLGATEKCLDLTHRLQPSVFQQFSQTIKNCDPDRDLSWWSDTYGATMKMNWPIFEEPTDLVNHFQHIQQQATQSNRFSYADDSTCNYDTCHRRPLAHFVSQTSAAVLVVDSYATIRRSMRRTAAVVTRVRRDRVKREEYSDAQRTLSRRKGDLERENPVIVTAIRSSQNGGSTNMSTSDIRQSTNYVNQSPVPPIRSAQPFVYPSLTTSNTGSANPFGDDDDDDDHHHHDNHNRRESATTNRSNHTSGTNNNGFSNVPPYPTNNIQSSYPASANPFLDDDDNIDSLSPSHQTSHQSPASTGGSSLDSSAGAPVRALYDYEAQEQDELSFKQGDIFTKLEDEDDQGWCKGRVGGRIGLYPATYVESL</sequence>
<dbReference type="GO" id="GO:0007010">
    <property type="term" value="P:cytoskeleton organization"/>
    <property type="evidence" value="ECO:0007669"/>
    <property type="project" value="TreeGrafter"/>
</dbReference>
<dbReference type="GO" id="GO:0030100">
    <property type="term" value="P:regulation of endocytosis"/>
    <property type="evidence" value="ECO:0007669"/>
    <property type="project" value="TreeGrafter"/>
</dbReference>
<organism evidence="18 20">
    <name type="scientific">Adineta ricciae</name>
    <name type="common">Rotifer</name>
    <dbReference type="NCBI Taxonomy" id="249248"/>
    <lineage>
        <taxon>Eukaryota</taxon>
        <taxon>Metazoa</taxon>
        <taxon>Spiralia</taxon>
        <taxon>Gnathifera</taxon>
        <taxon>Rotifera</taxon>
        <taxon>Eurotatoria</taxon>
        <taxon>Bdelloidea</taxon>
        <taxon>Adinetida</taxon>
        <taxon>Adinetidae</taxon>
        <taxon>Adineta</taxon>
    </lineage>
</organism>
<evidence type="ECO:0000313" key="19">
    <source>
        <dbReference type="EMBL" id="CAF0839311.1"/>
    </source>
</evidence>
<comment type="function">
    <text evidence="10">Plays a role in endocytosis and regulates internalization of plasma membrane proteins. Overexpression impairs internalization of SLC2A1/GLUT1 and TRPV4 and increases the levels of SLC2A1/GLUT1 and TRPV4 at the cell membrane. Inhibits the TRPV4 calcium channel activity.</text>
</comment>
<dbReference type="Proteomes" id="UP000663852">
    <property type="component" value="Unassembled WGS sequence"/>
</dbReference>
<evidence type="ECO:0000256" key="14">
    <source>
        <dbReference type="SAM" id="Coils"/>
    </source>
</evidence>
<comment type="subcellular location">
    <subcellularLocation>
        <location evidence="2">Cell membrane</location>
    </subcellularLocation>
    <subcellularLocation>
        <location evidence="3">Cytoplasm</location>
    </subcellularLocation>
    <subcellularLocation>
        <location evidence="1">Endomembrane system</location>
        <topology evidence="1">Peripheral membrane protein</topology>
    </subcellularLocation>
</comment>
<feature type="region of interest" description="Disordered" evidence="15">
    <location>
        <begin position="435"/>
        <end position="559"/>
    </location>
</feature>
<evidence type="ECO:0000256" key="15">
    <source>
        <dbReference type="SAM" id="MobiDB-lite"/>
    </source>
</evidence>
<dbReference type="SUPFAM" id="SSF103657">
    <property type="entry name" value="BAR/IMD domain-like"/>
    <property type="match status" value="1"/>
</dbReference>
<keyword evidence="6" id="KW-0963">Cytoplasm</keyword>
<dbReference type="SUPFAM" id="SSF50044">
    <property type="entry name" value="SH3-domain"/>
    <property type="match status" value="1"/>
</dbReference>
<dbReference type="FunFam" id="1.20.1270.60:FF:000009">
    <property type="entry name" value="Protein kinase C and casein kinase substrate in neurons 2"/>
    <property type="match status" value="1"/>
</dbReference>
<dbReference type="AlphaFoldDB" id="A0A813UCD2"/>